<reference evidence="2" key="4">
    <citation type="submission" date="2023-01" db="EMBL/GenBank/DDBJ databases">
        <title>Draft genome sequence of Methylobacterium oxalidis strain NBRC 107715.</title>
        <authorList>
            <person name="Sun Q."/>
            <person name="Mori K."/>
        </authorList>
    </citation>
    <scope>NUCLEOTIDE SEQUENCE</scope>
    <source>
        <strain evidence="2">NBRC 107715</strain>
    </source>
</reference>
<reference evidence="4" key="2">
    <citation type="journal article" date="2019" name="Int. J. Syst. Evol. Microbiol.">
        <title>The Global Catalogue of Microorganisms (GCM) 10K type strain sequencing project: providing services to taxonomists for standard genome sequencing and annotation.</title>
        <authorList>
            <consortium name="The Broad Institute Genomics Platform"/>
            <consortium name="The Broad Institute Genome Sequencing Center for Infectious Disease"/>
            <person name="Wu L."/>
            <person name="Ma J."/>
        </authorList>
    </citation>
    <scope>NUCLEOTIDE SEQUENCE [LARGE SCALE GENOMIC DNA]</scope>
    <source>
        <strain evidence="4">NBRC 107715</strain>
    </source>
</reference>
<dbReference type="RefSeq" id="WP_350370778.1">
    <property type="nucleotide sequence ID" value="NZ_JBELQH010000074.1"/>
</dbReference>
<proteinExistence type="predicted"/>
<evidence type="ECO:0000313" key="1">
    <source>
        <dbReference type="EMBL" id="GEP06334.1"/>
    </source>
</evidence>
<dbReference type="Proteomes" id="UP000321960">
    <property type="component" value="Unassembled WGS sequence"/>
</dbReference>
<reference evidence="1 3" key="3">
    <citation type="submission" date="2019-07" db="EMBL/GenBank/DDBJ databases">
        <title>Whole genome shotgun sequence of Methylobacterium oxalidis NBRC 107715.</title>
        <authorList>
            <person name="Hosoyama A."/>
            <person name="Uohara A."/>
            <person name="Ohji S."/>
            <person name="Ichikawa N."/>
        </authorList>
    </citation>
    <scope>NUCLEOTIDE SEQUENCE [LARGE SCALE GENOMIC DNA]</scope>
    <source>
        <strain evidence="1 3">NBRC 107715</strain>
    </source>
</reference>
<protein>
    <submittedName>
        <fullName evidence="1">Uncharacterized protein</fullName>
    </submittedName>
</protein>
<dbReference type="EMBL" id="BJZU01000100">
    <property type="protein sequence ID" value="GEP06334.1"/>
    <property type="molecule type" value="Genomic_DNA"/>
</dbReference>
<accession>A0A512J8P8</accession>
<evidence type="ECO:0000313" key="3">
    <source>
        <dbReference type="Proteomes" id="UP000321960"/>
    </source>
</evidence>
<sequence length="97" mass="10553">MQRSMKFGRKLPMPSMVQIKHDLRKMAATDALVAAVREQNFTPEELSQLRAELTEQYGIPTDQAQLLADRIGTKQRAAAIAPSGASERIESIASGAG</sequence>
<evidence type="ECO:0000313" key="4">
    <source>
        <dbReference type="Proteomes" id="UP001156856"/>
    </source>
</evidence>
<dbReference type="AlphaFoldDB" id="A0A512J8P8"/>
<dbReference type="Proteomes" id="UP001156856">
    <property type="component" value="Unassembled WGS sequence"/>
</dbReference>
<evidence type="ECO:0000313" key="2">
    <source>
        <dbReference type="EMBL" id="GLS62473.1"/>
    </source>
</evidence>
<keyword evidence="4" id="KW-1185">Reference proteome</keyword>
<organism evidence="1 3">
    <name type="scientific">Methylobacterium oxalidis</name>
    <dbReference type="NCBI Taxonomy" id="944322"/>
    <lineage>
        <taxon>Bacteria</taxon>
        <taxon>Pseudomonadati</taxon>
        <taxon>Pseudomonadota</taxon>
        <taxon>Alphaproteobacteria</taxon>
        <taxon>Hyphomicrobiales</taxon>
        <taxon>Methylobacteriaceae</taxon>
        <taxon>Methylobacterium</taxon>
    </lineage>
</organism>
<dbReference type="EMBL" id="BSPK01000010">
    <property type="protein sequence ID" value="GLS62473.1"/>
    <property type="molecule type" value="Genomic_DNA"/>
</dbReference>
<comment type="caution">
    <text evidence="1">The sequence shown here is derived from an EMBL/GenBank/DDBJ whole genome shotgun (WGS) entry which is preliminary data.</text>
</comment>
<gene>
    <name evidence="2" type="ORF">GCM10007888_08540</name>
    <name evidence="1" type="ORF">MOX02_43720</name>
</gene>
<reference evidence="2" key="1">
    <citation type="journal article" date="2014" name="Int. J. Syst. Evol. Microbiol.">
        <title>Complete genome of a new Firmicutes species belonging to the dominant human colonic microbiota ('Ruminococcus bicirculans') reveals two chromosomes and a selective capacity to utilize plant glucans.</title>
        <authorList>
            <consortium name="NISC Comparative Sequencing Program"/>
            <person name="Wegmann U."/>
            <person name="Louis P."/>
            <person name="Goesmann A."/>
            <person name="Henrissat B."/>
            <person name="Duncan S.H."/>
            <person name="Flint H.J."/>
        </authorList>
    </citation>
    <scope>NUCLEOTIDE SEQUENCE</scope>
    <source>
        <strain evidence="2">NBRC 107715</strain>
    </source>
</reference>
<name>A0A512J8P8_9HYPH</name>